<dbReference type="Gene3D" id="1.10.260.50">
    <property type="match status" value="1"/>
</dbReference>
<dbReference type="InterPro" id="IPR016454">
    <property type="entry name" value="Cysteine_dSase"/>
</dbReference>
<gene>
    <name evidence="12" type="ORF">BKA15_000587</name>
</gene>
<comment type="cofactor">
    <cofactor evidence="1 10">
        <name>pyridoxal 5'-phosphate</name>
        <dbReference type="ChEBI" id="CHEBI:597326"/>
    </cofactor>
</comment>
<keyword evidence="8" id="KW-0411">Iron-sulfur</keyword>
<evidence type="ECO:0000256" key="7">
    <source>
        <dbReference type="ARBA" id="ARBA00023004"/>
    </source>
</evidence>
<evidence type="ECO:0000256" key="4">
    <source>
        <dbReference type="ARBA" id="ARBA00022679"/>
    </source>
</evidence>
<protein>
    <recommendedName>
        <fullName evidence="3">cysteine desulfurase</fullName>
        <ecNumber evidence="3">2.8.1.7</ecNumber>
    </recommendedName>
</protein>
<dbReference type="InterPro" id="IPR020578">
    <property type="entry name" value="Aminotrans_V_PyrdxlP_BS"/>
</dbReference>
<dbReference type="InterPro" id="IPR000192">
    <property type="entry name" value="Aminotrans_V_dom"/>
</dbReference>
<dbReference type="GO" id="GO:0046872">
    <property type="term" value="F:metal ion binding"/>
    <property type="evidence" value="ECO:0007669"/>
    <property type="project" value="UniProtKB-KW"/>
</dbReference>
<dbReference type="GO" id="GO:0031071">
    <property type="term" value="F:cysteine desulfurase activity"/>
    <property type="evidence" value="ECO:0007669"/>
    <property type="project" value="UniProtKB-EC"/>
</dbReference>
<evidence type="ECO:0000256" key="6">
    <source>
        <dbReference type="ARBA" id="ARBA00022898"/>
    </source>
</evidence>
<evidence type="ECO:0000256" key="1">
    <source>
        <dbReference type="ARBA" id="ARBA00001933"/>
    </source>
</evidence>
<reference evidence="12 13" key="1">
    <citation type="submission" date="2020-07" db="EMBL/GenBank/DDBJ databases">
        <title>Sequencing the genomes of 1000 actinobacteria strains.</title>
        <authorList>
            <person name="Klenk H.-P."/>
        </authorList>
    </citation>
    <scope>NUCLEOTIDE SEQUENCE [LARGE SCALE GENOMIC DNA]</scope>
    <source>
        <strain evidence="12 13">DSM 22083</strain>
    </source>
</reference>
<dbReference type="PANTHER" id="PTHR11601:SF34">
    <property type="entry name" value="CYSTEINE DESULFURASE"/>
    <property type="match status" value="1"/>
</dbReference>
<keyword evidence="6" id="KW-0663">Pyridoxal phosphate</keyword>
<dbReference type="GO" id="GO:0051536">
    <property type="term" value="F:iron-sulfur cluster binding"/>
    <property type="evidence" value="ECO:0007669"/>
    <property type="project" value="UniProtKB-KW"/>
</dbReference>
<evidence type="ECO:0000256" key="10">
    <source>
        <dbReference type="RuleBase" id="RU004504"/>
    </source>
</evidence>
<dbReference type="Pfam" id="PF00266">
    <property type="entry name" value="Aminotran_5"/>
    <property type="match status" value="1"/>
</dbReference>
<accession>A0A7Y9I2X1</accession>
<organism evidence="12 13">
    <name type="scientific">Microlunatus parietis</name>
    <dbReference type="NCBI Taxonomy" id="682979"/>
    <lineage>
        <taxon>Bacteria</taxon>
        <taxon>Bacillati</taxon>
        <taxon>Actinomycetota</taxon>
        <taxon>Actinomycetes</taxon>
        <taxon>Propionibacteriales</taxon>
        <taxon>Propionibacteriaceae</taxon>
        <taxon>Microlunatus</taxon>
    </lineage>
</organism>
<feature type="domain" description="Aminotransferase class V" evidence="11">
    <location>
        <begin position="5"/>
        <end position="368"/>
    </location>
</feature>
<dbReference type="Proteomes" id="UP000569914">
    <property type="component" value="Unassembled WGS sequence"/>
</dbReference>
<dbReference type="EC" id="2.8.1.7" evidence="3"/>
<dbReference type="RefSeq" id="WP_179748006.1">
    <property type="nucleotide sequence ID" value="NZ_JACCBU010000001.1"/>
</dbReference>
<keyword evidence="5" id="KW-0479">Metal-binding</keyword>
<dbReference type="Gene3D" id="3.90.1150.10">
    <property type="entry name" value="Aspartate Aminotransferase, domain 1"/>
    <property type="match status" value="1"/>
</dbReference>
<comment type="similarity">
    <text evidence="2">Belongs to the class-V pyridoxal-phosphate-dependent aminotransferase family. NifS/IscS subfamily.</text>
</comment>
<dbReference type="PIRSF" id="PIRSF005572">
    <property type="entry name" value="NifS"/>
    <property type="match status" value="1"/>
</dbReference>
<evidence type="ECO:0000259" key="11">
    <source>
        <dbReference type="Pfam" id="PF00266"/>
    </source>
</evidence>
<dbReference type="InterPro" id="IPR015422">
    <property type="entry name" value="PyrdxlP-dep_Trfase_small"/>
</dbReference>
<evidence type="ECO:0000313" key="12">
    <source>
        <dbReference type="EMBL" id="NYE69258.1"/>
    </source>
</evidence>
<keyword evidence="7" id="KW-0408">Iron</keyword>
<evidence type="ECO:0000256" key="8">
    <source>
        <dbReference type="ARBA" id="ARBA00023014"/>
    </source>
</evidence>
<dbReference type="InterPro" id="IPR015421">
    <property type="entry name" value="PyrdxlP-dep_Trfase_major"/>
</dbReference>
<evidence type="ECO:0000256" key="2">
    <source>
        <dbReference type="ARBA" id="ARBA00006490"/>
    </source>
</evidence>
<evidence type="ECO:0000313" key="13">
    <source>
        <dbReference type="Proteomes" id="UP000569914"/>
    </source>
</evidence>
<evidence type="ECO:0000256" key="3">
    <source>
        <dbReference type="ARBA" id="ARBA00012239"/>
    </source>
</evidence>
<dbReference type="SUPFAM" id="SSF53383">
    <property type="entry name" value="PLP-dependent transferases"/>
    <property type="match status" value="1"/>
</dbReference>
<evidence type="ECO:0000256" key="9">
    <source>
        <dbReference type="ARBA" id="ARBA00050776"/>
    </source>
</evidence>
<evidence type="ECO:0000256" key="5">
    <source>
        <dbReference type="ARBA" id="ARBA00022723"/>
    </source>
</evidence>
<dbReference type="PROSITE" id="PS00595">
    <property type="entry name" value="AA_TRANSFER_CLASS_5"/>
    <property type="match status" value="1"/>
</dbReference>
<comment type="catalytic activity">
    <reaction evidence="9">
        <text>(sulfur carrier)-H + L-cysteine = (sulfur carrier)-SH + L-alanine</text>
        <dbReference type="Rhea" id="RHEA:43892"/>
        <dbReference type="Rhea" id="RHEA-COMP:14737"/>
        <dbReference type="Rhea" id="RHEA-COMP:14739"/>
        <dbReference type="ChEBI" id="CHEBI:29917"/>
        <dbReference type="ChEBI" id="CHEBI:35235"/>
        <dbReference type="ChEBI" id="CHEBI:57972"/>
        <dbReference type="ChEBI" id="CHEBI:64428"/>
        <dbReference type="EC" id="2.8.1.7"/>
    </reaction>
</comment>
<sequence length="388" mass="39677">MTNRVYLDHAATTALVPAAIEAITRELARLGNPSSLHGSGRDARRVVEESREAVAAAFGAHPTEVIFTAGGTEADNLAIKGGFWAARSADPARNRVAISAIEHHAVLESADWLGREQGAVVDVLPVDAEGRVDPGAVGGQDTALVSVIWANNEIGTVQPVPAIAEAAHRIGALAHSDGVQAAGTLPVDFAASGLDLLTVTGHKLGGPVGVGALFARRELTLTPVLHGGGQERDVRSGTLDVPSVAGFAAAVDASIADRADHAVRLRALRDRLTAGLATLPGVRVNGPTAPDEVLPGIVNASFDGCDADAIVLLLDQAGIDASAGAACSAGVTEPSHVLLAMGRTPAEARSAVRFSFGRTTSDVDLDRLLAVLPDIVVRARAAGSLSSW</sequence>
<keyword evidence="4 12" id="KW-0808">Transferase</keyword>
<proteinExistence type="inferred from homology"/>
<dbReference type="InterPro" id="IPR015424">
    <property type="entry name" value="PyrdxlP-dep_Trfase"/>
</dbReference>
<comment type="caution">
    <text evidence="12">The sequence shown here is derived from an EMBL/GenBank/DDBJ whole genome shotgun (WGS) entry which is preliminary data.</text>
</comment>
<dbReference type="FunFam" id="3.40.640.10:FF:000084">
    <property type="entry name" value="IscS-like cysteine desulfurase"/>
    <property type="match status" value="1"/>
</dbReference>
<dbReference type="Gene3D" id="3.40.640.10">
    <property type="entry name" value="Type I PLP-dependent aspartate aminotransferase-like (Major domain)"/>
    <property type="match status" value="1"/>
</dbReference>
<dbReference type="AlphaFoldDB" id="A0A7Y9I2X1"/>
<dbReference type="PANTHER" id="PTHR11601">
    <property type="entry name" value="CYSTEINE DESULFURYLASE FAMILY MEMBER"/>
    <property type="match status" value="1"/>
</dbReference>
<name>A0A7Y9I2X1_9ACTN</name>
<dbReference type="EMBL" id="JACCBU010000001">
    <property type="protein sequence ID" value="NYE69258.1"/>
    <property type="molecule type" value="Genomic_DNA"/>
</dbReference>
<keyword evidence="13" id="KW-1185">Reference proteome</keyword>